<reference evidence="2 3" key="1">
    <citation type="submission" date="2020-04" db="EMBL/GenBank/DDBJ databases">
        <title>Flammeovirga sp. SR4, a novel species isolated from seawater.</title>
        <authorList>
            <person name="Wang X."/>
        </authorList>
    </citation>
    <scope>NUCLEOTIDE SEQUENCE [LARGE SCALE GENOMIC DNA]</scope>
    <source>
        <strain evidence="2 3">ATCC 23126</strain>
    </source>
</reference>
<protein>
    <recommendedName>
        <fullName evidence="1">DUF6734 domain-containing protein</fullName>
    </recommendedName>
</protein>
<evidence type="ECO:0000313" key="3">
    <source>
        <dbReference type="Proteomes" id="UP000576082"/>
    </source>
</evidence>
<evidence type="ECO:0000313" key="2">
    <source>
        <dbReference type="EMBL" id="NME66798.1"/>
    </source>
</evidence>
<dbReference type="Pfam" id="PF20508">
    <property type="entry name" value="DUF6734"/>
    <property type="match status" value="1"/>
</dbReference>
<dbReference type="RefSeq" id="WP_169654624.1">
    <property type="nucleotide sequence ID" value="NZ_JABANE010000004.1"/>
</dbReference>
<proteinExistence type="predicted"/>
<dbReference type="AlphaFoldDB" id="A0A7X9RQI6"/>
<dbReference type="EMBL" id="JABANE010000004">
    <property type="protein sequence ID" value="NME66798.1"/>
    <property type="molecule type" value="Genomic_DNA"/>
</dbReference>
<sequence>MIGIQSFWTKPYSNNKDHNLSWNDRKYFYISWILSNHLINQKFSSTELVTDTLGKHLLIDILKLKYNKVSTDLDIIPYDTKYWTFGKIVTFSKQNKPFIHIDYDAFLFKENNFSFKEDICVQNIETDVDTYYNAHKSLYNSSLEENIAYNTGIVGGEDLKSYYQLFEYMEVIYDSFLKNTTYNSDNIYTDIAIYVEQYGLFKVAKERNKRVSCLLKDLTCISQYSEVSSFNNKWDFTHVLGYYNKKRTEQYKYFEKLVQKYCPKLYFNLIDMLERGVL</sequence>
<feature type="domain" description="DUF6734" evidence="1">
    <location>
        <begin position="4"/>
        <end position="271"/>
    </location>
</feature>
<accession>A0A7X9RQI6</accession>
<gene>
    <name evidence="2" type="ORF">HHU12_02365</name>
</gene>
<name>A0A7X9RQI6_9BACT</name>
<comment type="caution">
    <text evidence="2">The sequence shown here is derived from an EMBL/GenBank/DDBJ whole genome shotgun (WGS) entry which is preliminary data.</text>
</comment>
<dbReference type="InterPro" id="IPR046621">
    <property type="entry name" value="DUF6734"/>
</dbReference>
<evidence type="ECO:0000259" key="1">
    <source>
        <dbReference type="Pfam" id="PF20508"/>
    </source>
</evidence>
<keyword evidence="3" id="KW-1185">Reference proteome</keyword>
<dbReference type="Proteomes" id="UP000576082">
    <property type="component" value="Unassembled WGS sequence"/>
</dbReference>
<organism evidence="2 3">
    <name type="scientific">Flammeovirga aprica JL-4</name>
    <dbReference type="NCBI Taxonomy" id="694437"/>
    <lineage>
        <taxon>Bacteria</taxon>
        <taxon>Pseudomonadati</taxon>
        <taxon>Bacteroidota</taxon>
        <taxon>Cytophagia</taxon>
        <taxon>Cytophagales</taxon>
        <taxon>Flammeovirgaceae</taxon>
        <taxon>Flammeovirga</taxon>
    </lineage>
</organism>